<gene>
    <name evidence="1" type="ORF">Drose_17185</name>
</gene>
<name>A0ABY5ZDY4_9ACTN</name>
<evidence type="ECO:0000313" key="1">
    <source>
        <dbReference type="EMBL" id="UWZ39796.1"/>
    </source>
</evidence>
<organism evidence="1 2">
    <name type="scientific">Dactylosporangium roseum</name>
    <dbReference type="NCBI Taxonomy" id="47989"/>
    <lineage>
        <taxon>Bacteria</taxon>
        <taxon>Bacillati</taxon>
        <taxon>Actinomycetota</taxon>
        <taxon>Actinomycetes</taxon>
        <taxon>Micromonosporales</taxon>
        <taxon>Micromonosporaceae</taxon>
        <taxon>Dactylosporangium</taxon>
    </lineage>
</organism>
<proteinExistence type="predicted"/>
<dbReference type="Proteomes" id="UP001058271">
    <property type="component" value="Chromosome"/>
</dbReference>
<keyword evidence="2" id="KW-1185">Reference proteome</keyword>
<sequence length="86" mass="9155">MLRPRRVAEAEITLGVLAARAGDLEAAVGAGRRAVTLGRESLPSLAMNACELVEEIQRRFPGEQAGVDYAEESRTALTAGCAKDDR</sequence>
<reference evidence="1" key="1">
    <citation type="submission" date="2021-04" db="EMBL/GenBank/DDBJ databases">
        <title>Biosynthetic gene clusters of Dactylosporangioum roseum.</title>
        <authorList>
            <person name="Hartkoorn R.C."/>
            <person name="Beaudoing E."/>
            <person name="Hot D."/>
            <person name="Moureu S."/>
        </authorList>
    </citation>
    <scope>NUCLEOTIDE SEQUENCE</scope>
    <source>
        <strain evidence="1">NRRL B-16295</strain>
    </source>
</reference>
<evidence type="ECO:0008006" key="3">
    <source>
        <dbReference type="Google" id="ProtNLM"/>
    </source>
</evidence>
<evidence type="ECO:0000313" key="2">
    <source>
        <dbReference type="Proteomes" id="UP001058271"/>
    </source>
</evidence>
<dbReference type="EMBL" id="CP073721">
    <property type="protein sequence ID" value="UWZ39796.1"/>
    <property type="molecule type" value="Genomic_DNA"/>
</dbReference>
<protein>
    <recommendedName>
        <fullName evidence="3">Tetratricopeptide repeat protein</fullName>
    </recommendedName>
</protein>
<dbReference type="RefSeq" id="WP_260729994.1">
    <property type="nucleotide sequence ID" value="NZ_BAAABS010000075.1"/>
</dbReference>
<accession>A0ABY5ZDY4</accession>